<protein>
    <recommendedName>
        <fullName evidence="1">Large ribosomal subunit protein bL12 C-terminal domain-containing protein</fullName>
    </recommendedName>
</protein>
<sequence>MSIFSVSRIMVILDEEGINIKLSDAFRIARKIFEAHSQRVIFVENTAFDRGVESREADVDRSYEKGRTDGYNSGRIDGIALGNDNEYRNGYTNGYAAGNTNGQNEHLHQLTRYQNMEQKMLGFARIEANAIVQKYPNQKIKCIKELRAATYLGLADAKRIIDAAFKSMEPGFTESK</sequence>
<evidence type="ECO:0000259" key="1">
    <source>
        <dbReference type="Pfam" id="PF00542"/>
    </source>
</evidence>
<dbReference type="GO" id="GO:0003735">
    <property type="term" value="F:structural constituent of ribosome"/>
    <property type="evidence" value="ECO:0007669"/>
    <property type="project" value="InterPro"/>
</dbReference>
<evidence type="ECO:0000313" key="3">
    <source>
        <dbReference type="EMBL" id="QMP84360.1"/>
    </source>
</evidence>
<proteinExistence type="predicted"/>
<dbReference type="EMBL" id="MT711976">
    <property type="protein sequence ID" value="QMP84136.1"/>
    <property type="molecule type" value="Genomic_DNA"/>
</dbReference>
<keyword evidence="4" id="KW-1185">Reference proteome</keyword>
<dbReference type="InterPro" id="IPR014719">
    <property type="entry name" value="Ribosomal_bL12_C/ClpS-like"/>
</dbReference>
<reference evidence="2 4" key="1">
    <citation type="submission" date="2020-07" db="EMBL/GenBank/DDBJ databases">
        <title>Streptomyces phage Genome sequencing and assembly.</title>
        <authorList>
            <person name="Sharma V."/>
            <person name="Hardy A."/>
            <person name="Frunzke J."/>
        </authorList>
    </citation>
    <scope>NUCLEOTIDE SEQUENCE [LARGE SCALE GENOMIC DNA]</scope>
</reference>
<dbReference type="Pfam" id="PF00542">
    <property type="entry name" value="Ribosomal_L12"/>
    <property type="match status" value="1"/>
</dbReference>
<dbReference type="InterPro" id="IPR013823">
    <property type="entry name" value="Ribosomal_bL12_C"/>
</dbReference>
<accession>A0A7G4AVU6</accession>
<evidence type="ECO:0000313" key="2">
    <source>
        <dbReference type="EMBL" id="QMP84136.1"/>
    </source>
</evidence>
<dbReference type="Proteomes" id="UP000515922">
    <property type="component" value="Segment"/>
</dbReference>
<dbReference type="Gene3D" id="3.30.1390.10">
    <property type="match status" value="1"/>
</dbReference>
<dbReference type="EMBL" id="MT711976">
    <property type="protein sequence ID" value="QMP84360.1"/>
    <property type="molecule type" value="Genomic_DNA"/>
</dbReference>
<dbReference type="SUPFAM" id="SSF54736">
    <property type="entry name" value="ClpS-like"/>
    <property type="match status" value="1"/>
</dbReference>
<feature type="domain" description="Large ribosomal subunit protein bL12 C-terminal" evidence="1">
    <location>
        <begin position="131"/>
        <end position="169"/>
    </location>
</feature>
<name>A0A7G4AVU6_9CAUD</name>
<evidence type="ECO:0000313" key="4">
    <source>
        <dbReference type="Proteomes" id="UP000515922"/>
    </source>
</evidence>
<gene>
    <name evidence="2" type="ORF">HUN41_00006</name>
    <name evidence="3" type="ORF">HUN41_00272</name>
</gene>
<organism evidence="2 4">
    <name type="scientific">Streptomyces phage Coruscant</name>
    <dbReference type="NCBI Taxonomy" id="2739834"/>
    <lineage>
        <taxon>Viruses</taxon>
        <taxon>Duplodnaviria</taxon>
        <taxon>Heunggongvirae</taxon>
        <taxon>Uroviricota</taxon>
        <taxon>Caudoviricetes</taxon>
        <taxon>Stanwilliamsviridae</taxon>
        <taxon>Boydwoodruffvirinae</taxon>
        <taxon>Coruscantvirus</taxon>
        <taxon>Coruscantvirus coruscant</taxon>
    </lineage>
</organism>